<keyword evidence="2" id="KW-1185">Reference proteome</keyword>
<protein>
    <submittedName>
        <fullName evidence="1">Uncharacterized protein</fullName>
    </submittedName>
</protein>
<organism evidence="1 2">
    <name type="scientific">Catharanthus roseus</name>
    <name type="common">Madagascar periwinkle</name>
    <name type="synonym">Vinca rosea</name>
    <dbReference type="NCBI Taxonomy" id="4058"/>
    <lineage>
        <taxon>Eukaryota</taxon>
        <taxon>Viridiplantae</taxon>
        <taxon>Streptophyta</taxon>
        <taxon>Embryophyta</taxon>
        <taxon>Tracheophyta</taxon>
        <taxon>Spermatophyta</taxon>
        <taxon>Magnoliopsida</taxon>
        <taxon>eudicotyledons</taxon>
        <taxon>Gunneridae</taxon>
        <taxon>Pentapetalae</taxon>
        <taxon>asterids</taxon>
        <taxon>lamiids</taxon>
        <taxon>Gentianales</taxon>
        <taxon>Apocynaceae</taxon>
        <taxon>Rauvolfioideae</taxon>
        <taxon>Vinceae</taxon>
        <taxon>Catharanthinae</taxon>
        <taxon>Catharanthus</taxon>
    </lineage>
</organism>
<proteinExistence type="predicted"/>
<reference evidence="2" key="1">
    <citation type="journal article" date="2023" name="Nat. Plants">
        <title>Single-cell RNA sequencing provides a high-resolution roadmap for understanding the multicellular compartmentation of specialized metabolism.</title>
        <authorList>
            <person name="Sun S."/>
            <person name="Shen X."/>
            <person name="Li Y."/>
            <person name="Li Y."/>
            <person name="Wang S."/>
            <person name="Li R."/>
            <person name="Zhang H."/>
            <person name="Shen G."/>
            <person name="Guo B."/>
            <person name="Wei J."/>
            <person name="Xu J."/>
            <person name="St-Pierre B."/>
            <person name="Chen S."/>
            <person name="Sun C."/>
        </authorList>
    </citation>
    <scope>NUCLEOTIDE SEQUENCE [LARGE SCALE GENOMIC DNA]</scope>
</reference>
<dbReference type="EMBL" id="CM044703">
    <property type="protein sequence ID" value="KAI5671492.1"/>
    <property type="molecule type" value="Genomic_DNA"/>
</dbReference>
<evidence type="ECO:0000313" key="1">
    <source>
        <dbReference type="EMBL" id="KAI5671492.1"/>
    </source>
</evidence>
<comment type="caution">
    <text evidence="1">The sequence shown here is derived from an EMBL/GenBank/DDBJ whole genome shotgun (WGS) entry which is preliminary data.</text>
</comment>
<dbReference type="Proteomes" id="UP001060085">
    <property type="component" value="Linkage Group LG03"/>
</dbReference>
<accession>A0ACC0BFU3</accession>
<name>A0ACC0BFU3_CATRO</name>
<evidence type="ECO:0000313" key="2">
    <source>
        <dbReference type="Proteomes" id="UP001060085"/>
    </source>
</evidence>
<sequence>MVKECLCIIIQYAAVSLICSILNFLKCIGGIEGEAESAGKKFRLVVFFILFFLQSSNTKFLQKVATVEEANDVNKLALDDLLGSLQTYEIVLDTQSNDKGIALKVEVITPNTTPYFEDKIMMLTQNFKKFLRKAGETLRSQGGCKSENRDRTVDDKPRYRREKGSSVEADEDKKEEMEGNDGDETDSNEIVASNIVANLKDTLLHDDDSSEVSYEELQSNYNIMFTKWVDLVEINKELKKSLQVLQDQNEALEKRNYGLLAQVKDVIGRLNGAEARIETMNSGKAKLDEILEVIFFGESESVFGMLEAVTQLTLDTLETATPNRTQMMSRDMKH</sequence>
<gene>
    <name evidence="1" type="ORF">M9H77_11856</name>
</gene>